<evidence type="ECO:0008006" key="4">
    <source>
        <dbReference type="Google" id="ProtNLM"/>
    </source>
</evidence>
<keyword evidence="3" id="KW-1185">Reference proteome</keyword>
<evidence type="ECO:0000313" key="3">
    <source>
        <dbReference type="Proteomes" id="UP000199393"/>
    </source>
</evidence>
<dbReference type="STRING" id="307121.GA0070620_1246"/>
<dbReference type="PROSITE" id="PS51318">
    <property type="entry name" value="TAT"/>
    <property type="match status" value="1"/>
</dbReference>
<reference evidence="3" key="1">
    <citation type="submission" date="2016-06" db="EMBL/GenBank/DDBJ databases">
        <authorList>
            <person name="Varghese N."/>
        </authorList>
    </citation>
    <scope>NUCLEOTIDE SEQUENCE [LARGE SCALE GENOMIC DNA]</scope>
    <source>
        <strain evidence="3">DSM 45344</strain>
    </source>
</reference>
<sequence length="322" mass="34666">MSTRTRIVAGLATTAAAGAVALAAGLVPVPASAPTLTGAVPAGAPTTTAQPPVLSATLAHAYDAFDARQGVAVDDRYFYVVDNRSITKHDKATGKPLLQFVSDPEGPIIHLDSAVVVDGKLYASHSNYDESPMESSIEVFDTRTMRHLDTFSFGIFRGSLTWLDRHDGAWWAGFANYDEIPDGGTEPYGETYQTQVVKMDDHFQVVEAWTIPKPILDRFKPMSNSGGSWGPDGRLWLTGHDLGEAYVMTLPAAGSELVWAATVTLPGVEGQGIAWEHAGSRSKLWTIKRSAKQALSFTVPFRSVTEPAAPAWQILGPGHFQQ</sequence>
<evidence type="ECO:0000313" key="2">
    <source>
        <dbReference type="EMBL" id="SBV25766.1"/>
    </source>
</evidence>
<dbReference type="EMBL" id="LT598496">
    <property type="protein sequence ID" value="SBV25766.1"/>
    <property type="molecule type" value="Genomic_DNA"/>
</dbReference>
<accession>A0A1C3MZJ3</accession>
<proteinExistence type="predicted"/>
<gene>
    <name evidence="2" type="ORF">GA0070620_1246</name>
</gene>
<protein>
    <recommendedName>
        <fullName evidence="4">WD40-like Beta Propeller Repeat</fullName>
    </recommendedName>
</protein>
<dbReference type="RefSeq" id="WP_091588975.1">
    <property type="nucleotide sequence ID" value="NZ_JBHRWG010000003.1"/>
</dbReference>
<name>A0A1C3MZJ3_9ACTN</name>
<dbReference type="AlphaFoldDB" id="A0A1C3MZJ3"/>
<dbReference type="PATRIC" id="fig|307121.4.peg.1277"/>
<feature type="signal peptide" evidence="1">
    <location>
        <begin position="1"/>
        <end position="33"/>
    </location>
</feature>
<dbReference type="SUPFAM" id="SSF75011">
    <property type="entry name" value="3-carboxy-cis,cis-mucoante lactonizing enzyme"/>
    <property type="match status" value="1"/>
</dbReference>
<dbReference type="OrthoDB" id="839202at2"/>
<feature type="chain" id="PRO_5008678519" description="WD40-like Beta Propeller Repeat" evidence="1">
    <location>
        <begin position="34"/>
        <end position="322"/>
    </location>
</feature>
<organism evidence="2 3">
    <name type="scientific">Micromonospora krabiensis</name>
    <dbReference type="NCBI Taxonomy" id="307121"/>
    <lineage>
        <taxon>Bacteria</taxon>
        <taxon>Bacillati</taxon>
        <taxon>Actinomycetota</taxon>
        <taxon>Actinomycetes</taxon>
        <taxon>Micromonosporales</taxon>
        <taxon>Micromonosporaceae</taxon>
        <taxon>Micromonospora</taxon>
    </lineage>
</organism>
<evidence type="ECO:0000256" key="1">
    <source>
        <dbReference type="SAM" id="SignalP"/>
    </source>
</evidence>
<dbReference type="Proteomes" id="UP000199393">
    <property type="component" value="Chromosome I"/>
</dbReference>
<keyword evidence="1" id="KW-0732">Signal</keyword>
<dbReference type="InterPro" id="IPR006311">
    <property type="entry name" value="TAT_signal"/>
</dbReference>